<dbReference type="Gene3D" id="1.10.238.100">
    <property type="entry name" value="YAP1 redox domain. Chain B"/>
    <property type="match status" value="1"/>
</dbReference>
<proteinExistence type="predicted"/>
<accession>A0A161HGD6</accession>
<evidence type="ECO:0000256" key="1">
    <source>
        <dbReference type="ARBA" id="ARBA00004123"/>
    </source>
</evidence>
<organism evidence="5 6">
    <name type="scientific">Sugiyamaella lignohabitans</name>
    <dbReference type="NCBI Taxonomy" id="796027"/>
    <lineage>
        <taxon>Eukaryota</taxon>
        <taxon>Fungi</taxon>
        <taxon>Dikarya</taxon>
        <taxon>Ascomycota</taxon>
        <taxon>Saccharomycotina</taxon>
        <taxon>Dipodascomycetes</taxon>
        <taxon>Dipodascales</taxon>
        <taxon>Trichomonascaceae</taxon>
        <taxon>Sugiyamaella</taxon>
    </lineage>
</organism>
<dbReference type="InterPro" id="IPR004827">
    <property type="entry name" value="bZIP"/>
</dbReference>
<dbReference type="RefSeq" id="XP_018734298.1">
    <property type="nucleotide sequence ID" value="XM_018881575.1"/>
</dbReference>
<reference evidence="5 6" key="1">
    <citation type="submission" date="2016-02" db="EMBL/GenBank/DDBJ databases">
        <title>Complete genome sequence and transcriptome regulation of the pentose utilising yeast Sugiyamaella lignohabitans.</title>
        <authorList>
            <person name="Bellasio M."/>
            <person name="Peymann A."/>
            <person name="Valli M."/>
            <person name="Sipitzky M."/>
            <person name="Graf A."/>
            <person name="Sauer M."/>
            <person name="Marx H."/>
            <person name="Mattanovich D."/>
        </authorList>
    </citation>
    <scope>NUCLEOTIDE SEQUENCE [LARGE SCALE GENOMIC DNA]</scope>
    <source>
        <strain evidence="5 6">CBS 10342</strain>
    </source>
</reference>
<evidence type="ECO:0000259" key="4">
    <source>
        <dbReference type="PROSITE" id="PS50217"/>
    </source>
</evidence>
<comment type="subcellular location">
    <subcellularLocation>
        <location evidence="1">Nucleus</location>
    </subcellularLocation>
</comment>
<dbReference type="GO" id="GO:0000976">
    <property type="term" value="F:transcription cis-regulatory region binding"/>
    <property type="evidence" value="ECO:0007669"/>
    <property type="project" value="InterPro"/>
</dbReference>
<dbReference type="EMBL" id="CP014501">
    <property type="protein sequence ID" value="ANB11821.1"/>
    <property type="molecule type" value="Genomic_DNA"/>
</dbReference>
<dbReference type="GeneID" id="30036638"/>
<dbReference type="CDD" id="cd14688">
    <property type="entry name" value="bZIP_YAP"/>
    <property type="match status" value="1"/>
</dbReference>
<keyword evidence="2" id="KW-0539">Nucleus</keyword>
<dbReference type="Pfam" id="PF00170">
    <property type="entry name" value="bZIP_1"/>
    <property type="match status" value="1"/>
</dbReference>
<dbReference type="InterPro" id="IPR050936">
    <property type="entry name" value="AP-1-like"/>
</dbReference>
<evidence type="ECO:0000313" key="6">
    <source>
        <dbReference type="Proteomes" id="UP000189580"/>
    </source>
</evidence>
<dbReference type="GO" id="GO:0001228">
    <property type="term" value="F:DNA-binding transcription activator activity, RNA polymerase II-specific"/>
    <property type="evidence" value="ECO:0007669"/>
    <property type="project" value="TreeGrafter"/>
</dbReference>
<dbReference type="OrthoDB" id="4940293at2759"/>
<evidence type="ECO:0000313" key="5">
    <source>
        <dbReference type="EMBL" id="ANB11821.1"/>
    </source>
</evidence>
<dbReference type="InterPro" id="IPR046347">
    <property type="entry name" value="bZIP_sf"/>
</dbReference>
<feature type="compositionally biased region" description="Polar residues" evidence="3">
    <location>
        <begin position="91"/>
        <end position="111"/>
    </location>
</feature>
<name>A0A161HGD6_9ASCO</name>
<feature type="compositionally biased region" description="Low complexity" evidence="3">
    <location>
        <begin position="60"/>
        <end position="79"/>
    </location>
</feature>
<feature type="domain" description="BZIP" evidence="4">
    <location>
        <begin position="135"/>
        <end position="198"/>
    </location>
</feature>
<protein>
    <submittedName>
        <fullName evidence="5">Yap3p</fullName>
    </submittedName>
</protein>
<feature type="region of interest" description="Disordered" evidence="3">
    <location>
        <begin position="1"/>
        <end position="159"/>
    </location>
</feature>
<dbReference type="Gene3D" id="1.20.5.170">
    <property type="match status" value="1"/>
</dbReference>
<keyword evidence="6" id="KW-1185">Reference proteome</keyword>
<dbReference type="SUPFAM" id="SSF57959">
    <property type="entry name" value="Leucine zipper domain"/>
    <property type="match status" value="1"/>
</dbReference>
<dbReference type="PROSITE" id="PS50217">
    <property type="entry name" value="BZIP"/>
    <property type="match status" value="1"/>
</dbReference>
<evidence type="ECO:0000256" key="3">
    <source>
        <dbReference type="SAM" id="MobiDB-lite"/>
    </source>
</evidence>
<gene>
    <name evidence="5" type="primary">YAP3</name>
    <name evidence="5" type="ORF">AWJ20_45</name>
</gene>
<evidence type="ECO:0000256" key="2">
    <source>
        <dbReference type="ARBA" id="ARBA00023242"/>
    </source>
</evidence>
<dbReference type="KEGG" id="slb:AWJ20_45"/>
<sequence length="334" mass="36407">MSAFYYDQTALQAPYQKPPAPLPSATEFTLPHDPADPANLDWVECDKILSSSHGNPGVGSPNDPSPSHSLHSLNNNSSNAQFFINPLMPSPESSESGQSTIAPIGNGSYSSALKPEDEIMNGTSGGMHLTGAPVDDSEVKRKAQNRAAQRAFRERKEQRVRELEIKLAESEEVVKKLTQENQKLTQENTVLKTENQVLRNSHHSNLQTAGSNGPPAPQQATFPSHQFYASLLEGHEDGSSNDPGSPGTGEVQPSYIVYERNHGETMLGAGTVWQMLMEDPVMSAEDVDISFVVQYIKDKAVCDGYGPVYPLREVHEGIRLAKAEKAKSEKAKIL</sequence>
<dbReference type="GO" id="GO:0090575">
    <property type="term" value="C:RNA polymerase II transcription regulator complex"/>
    <property type="evidence" value="ECO:0007669"/>
    <property type="project" value="TreeGrafter"/>
</dbReference>
<dbReference type="AlphaFoldDB" id="A0A161HGD6"/>
<dbReference type="Proteomes" id="UP000189580">
    <property type="component" value="Chromosome a"/>
</dbReference>
<dbReference type="SMART" id="SM00338">
    <property type="entry name" value="BRLZ"/>
    <property type="match status" value="1"/>
</dbReference>
<dbReference type="PROSITE" id="PS00036">
    <property type="entry name" value="BZIP_BASIC"/>
    <property type="match status" value="1"/>
</dbReference>
<dbReference type="PANTHER" id="PTHR40621:SF8">
    <property type="entry name" value="AP-1-LIKE TRANSCRIPTION FACTOR YAP3"/>
    <property type="match status" value="1"/>
</dbReference>
<dbReference type="PANTHER" id="PTHR40621">
    <property type="entry name" value="TRANSCRIPTION FACTOR KAPC-RELATED"/>
    <property type="match status" value="1"/>
</dbReference>